<comment type="similarity">
    <text evidence="1">Belongs to the FemABX family.</text>
</comment>
<feature type="domain" description="BioF2-like acetyltransferase" evidence="7">
    <location>
        <begin position="153"/>
        <end position="294"/>
    </location>
</feature>
<dbReference type="PANTHER" id="PTHR36174:SF1">
    <property type="entry name" value="LIPID II:GLYCINE GLYCYLTRANSFERASE"/>
    <property type="match status" value="1"/>
</dbReference>
<evidence type="ECO:0000256" key="3">
    <source>
        <dbReference type="ARBA" id="ARBA00022960"/>
    </source>
</evidence>
<dbReference type="EMBL" id="JAVRHX010000001">
    <property type="protein sequence ID" value="MDT0593603.1"/>
    <property type="molecule type" value="Genomic_DNA"/>
</dbReference>
<gene>
    <name evidence="8" type="ORF">RM552_01940</name>
</gene>
<dbReference type="GO" id="GO:0016746">
    <property type="term" value="F:acyltransferase activity"/>
    <property type="evidence" value="ECO:0007669"/>
    <property type="project" value="UniProtKB-KW"/>
</dbReference>
<keyword evidence="6" id="KW-0961">Cell wall biogenesis/degradation</keyword>
<dbReference type="Gene3D" id="3.40.630.30">
    <property type="match status" value="1"/>
</dbReference>
<keyword evidence="2 8" id="KW-0808">Transferase</keyword>
<accession>A0ABU2ZNI4</accession>
<keyword evidence="9" id="KW-1185">Reference proteome</keyword>
<dbReference type="Pfam" id="PF13480">
    <property type="entry name" value="Acetyltransf_6"/>
    <property type="match status" value="1"/>
</dbReference>
<protein>
    <submittedName>
        <fullName evidence="8">GNAT family N-acetyltransferase</fullName>
        <ecNumber evidence="8">2.3.1.-</ecNumber>
    </submittedName>
</protein>
<evidence type="ECO:0000256" key="2">
    <source>
        <dbReference type="ARBA" id="ARBA00022679"/>
    </source>
</evidence>
<dbReference type="InterPro" id="IPR016181">
    <property type="entry name" value="Acyl_CoA_acyltransferase"/>
</dbReference>
<evidence type="ECO:0000256" key="1">
    <source>
        <dbReference type="ARBA" id="ARBA00009943"/>
    </source>
</evidence>
<keyword evidence="3" id="KW-0133">Cell shape</keyword>
<proteinExistence type="inferred from homology"/>
<sequence>MTIQIQQLDLSQSDIWDEYVLAHDHATPYHLMAWGKAVEQAYGFKCLFVAAMETEKPHIVGLLPIVEMKTLRGKKQLCALPYCDVGGILSNDDTITAAIRTYILNYAKTSNVLDVEIRGLDAEVLKVADAPKQEKVRMLLSLPEDADALMAQFKSKLRSQIRKAEKNGLDFEVYRGKTITSDVLNDFYSIICKNMHNLGSPVHSLAWYQAIVEQYKNNVSIAIVKFEDLAVGAGLVLQCNDKAVIPWASTLSDYNRLAPNMLLYWAVLSTSCENHAKLFDFGRSTVGEGTFNFKKQWGCDAQRLLWEQIEDGNSTMNKPGETSSMRQFAENTWRKMPLGFTKFLGPKIRPYISL</sequence>
<dbReference type="EC" id="2.3.1.-" evidence="8"/>
<evidence type="ECO:0000259" key="7">
    <source>
        <dbReference type="Pfam" id="PF13480"/>
    </source>
</evidence>
<dbReference type="InterPro" id="IPR050644">
    <property type="entry name" value="PG_Glycine_Bridge_Synth"/>
</dbReference>
<dbReference type="Proteomes" id="UP001253545">
    <property type="component" value="Unassembled WGS sequence"/>
</dbReference>
<reference evidence="8 9" key="1">
    <citation type="submission" date="2023-09" db="EMBL/GenBank/DDBJ databases">
        <authorList>
            <person name="Rey-Velasco X."/>
        </authorList>
    </citation>
    <scope>NUCLEOTIDE SEQUENCE [LARGE SCALE GENOMIC DNA]</scope>
    <source>
        <strain evidence="8 9">P117</strain>
    </source>
</reference>
<evidence type="ECO:0000256" key="4">
    <source>
        <dbReference type="ARBA" id="ARBA00022984"/>
    </source>
</evidence>
<evidence type="ECO:0000313" key="9">
    <source>
        <dbReference type="Proteomes" id="UP001253545"/>
    </source>
</evidence>
<dbReference type="PANTHER" id="PTHR36174">
    <property type="entry name" value="LIPID II:GLYCINE GLYCYLTRANSFERASE"/>
    <property type="match status" value="1"/>
</dbReference>
<evidence type="ECO:0000256" key="6">
    <source>
        <dbReference type="ARBA" id="ARBA00023316"/>
    </source>
</evidence>
<name>A0ABU2ZNI4_9ALTE</name>
<evidence type="ECO:0000256" key="5">
    <source>
        <dbReference type="ARBA" id="ARBA00023315"/>
    </source>
</evidence>
<dbReference type="InterPro" id="IPR038740">
    <property type="entry name" value="BioF2-like_GNAT_dom"/>
</dbReference>
<keyword evidence="4" id="KW-0573">Peptidoglycan synthesis</keyword>
<keyword evidence="5 8" id="KW-0012">Acyltransferase</keyword>
<dbReference type="RefSeq" id="WP_311367110.1">
    <property type="nucleotide sequence ID" value="NZ_JAVRHX010000001.1"/>
</dbReference>
<evidence type="ECO:0000313" key="8">
    <source>
        <dbReference type="EMBL" id="MDT0593603.1"/>
    </source>
</evidence>
<organism evidence="8 9">
    <name type="scientific">Glaciecola petra</name>
    <dbReference type="NCBI Taxonomy" id="3075602"/>
    <lineage>
        <taxon>Bacteria</taxon>
        <taxon>Pseudomonadati</taxon>
        <taxon>Pseudomonadota</taxon>
        <taxon>Gammaproteobacteria</taxon>
        <taxon>Alteromonadales</taxon>
        <taxon>Alteromonadaceae</taxon>
        <taxon>Glaciecola</taxon>
    </lineage>
</organism>
<dbReference type="PROSITE" id="PS51191">
    <property type="entry name" value="FEMABX"/>
    <property type="match status" value="1"/>
</dbReference>
<dbReference type="SUPFAM" id="SSF55729">
    <property type="entry name" value="Acyl-CoA N-acyltransferases (Nat)"/>
    <property type="match status" value="1"/>
</dbReference>
<dbReference type="InterPro" id="IPR003447">
    <property type="entry name" value="FEMABX"/>
</dbReference>
<comment type="caution">
    <text evidence="8">The sequence shown here is derived from an EMBL/GenBank/DDBJ whole genome shotgun (WGS) entry which is preliminary data.</text>
</comment>